<sequence length="354" mass="39592">MNNWGRVRYEPGKGVSAEGPIGAVIGATLLLLGAASQGAGAETLLRQAAEREAAQAKKEAKEHQRQAEDATKRADEAQQAEALEKEARAAAERRATEAVVAEQEERRRREEADAKVRHERRLREMGVEPDREITDEEIRNARLAVGYKAGRTNIAVIGRQNEGKSTLVNCLRGLRHRAPGSAAVGEAETTQIPTAYLDEMHPKFVWHDIPGGGTPNIPAWGYYYNNRLFAYDKVLLVHNSTISELDIRVMQLCAYLRQECIVVRTKADVHIRNCKRNRNHPTVEAAREDYVCQVRRDTEATNARSREVMTMHVEVDDFIVCEQGVTQIVNGAPPSDDPFEQVIDEARLIERLGL</sequence>
<accession>A0AAN7C0Z6</accession>
<dbReference type="PROSITE" id="PS51716">
    <property type="entry name" value="G_IRG"/>
    <property type="match status" value="1"/>
</dbReference>
<dbReference type="Gene3D" id="3.40.50.300">
    <property type="entry name" value="P-loop containing nucleotide triphosphate hydrolases"/>
    <property type="match status" value="1"/>
</dbReference>
<keyword evidence="5" id="KW-1185">Reference proteome</keyword>
<evidence type="ECO:0000256" key="1">
    <source>
        <dbReference type="ARBA" id="ARBA00005429"/>
    </source>
</evidence>
<dbReference type="GO" id="GO:0005525">
    <property type="term" value="F:GTP binding"/>
    <property type="evidence" value="ECO:0007669"/>
    <property type="project" value="InterPro"/>
</dbReference>
<dbReference type="AlphaFoldDB" id="A0AAN7C0Z6"/>
<dbReference type="GO" id="GO:0016020">
    <property type="term" value="C:membrane"/>
    <property type="evidence" value="ECO:0007669"/>
    <property type="project" value="InterPro"/>
</dbReference>
<evidence type="ECO:0000313" key="4">
    <source>
        <dbReference type="EMBL" id="KAK4233319.1"/>
    </source>
</evidence>
<feature type="compositionally biased region" description="Basic and acidic residues" evidence="2">
    <location>
        <begin position="57"/>
        <end position="96"/>
    </location>
</feature>
<dbReference type="InterPro" id="IPR030385">
    <property type="entry name" value="G_IRG_dom"/>
</dbReference>
<evidence type="ECO:0000259" key="3">
    <source>
        <dbReference type="PROSITE" id="PS51716"/>
    </source>
</evidence>
<reference evidence="4" key="1">
    <citation type="journal article" date="2023" name="Mol. Phylogenet. Evol.">
        <title>Genome-scale phylogeny and comparative genomics of the fungal order Sordariales.</title>
        <authorList>
            <person name="Hensen N."/>
            <person name="Bonometti L."/>
            <person name="Westerberg I."/>
            <person name="Brannstrom I.O."/>
            <person name="Guillou S."/>
            <person name="Cros-Aarteil S."/>
            <person name="Calhoun S."/>
            <person name="Haridas S."/>
            <person name="Kuo A."/>
            <person name="Mondo S."/>
            <person name="Pangilinan J."/>
            <person name="Riley R."/>
            <person name="LaButti K."/>
            <person name="Andreopoulos B."/>
            <person name="Lipzen A."/>
            <person name="Chen C."/>
            <person name="Yan M."/>
            <person name="Daum C."/>
            <person name="Ng V."/>
            <person name="Clum A."/>
            <person name="Steindorff A."/>
            <person name="Ohm R.A."/>
            <person name="Martin F."/>
            <person name="Silar P."/>
            <person name="Natvig D.O."/>
            <person name="Lalanne C."/>
            <person name="Gautier V."/>
            <person name="Ament-Velasquez S.L."/>
            <person name="Kruys A."/>
            <person name="Hutchinson M.I."/>
            <person name="Powell A.J."/>
            <person name="Barry K."/>
            <person name="Miller A.N."/>
            <person name="Grigoriev I.V."/>
            <person name="Debuchy R."/>
            <person name="Gladieux P."/>
            <person name="Hiltunen Thoren M."/>
            <person name="Johannesson H."/>
        </authorList>
    </citation>
    <scope>NUCLEOTIDE SEQUENCE</scope>
    <source>
        <strain evidence="4">CBS 532.94</strain>
    </source>
</reference>
<dbReference type="InterPro" id="IPR027417">
    <property type="entry name" value="P-loop_NTPase"/>
</dbReference>
<proteinExistence type="inferred from homology"/>
<comment type="caution">
    <text evidence="4">The sequence shown here is derived from an EMBL/GenBank/DDBJ whole genome shotgun (WGS) entry which is preliminary data.</text>
</comment>
<reference evidence="4" key="2">
    <citation type="submission" date="2023-05" db="EMBL/GenBank/DDBJ databases">
        <authorList>
            <consortium name="Lawrence Berkeley National Laboratory"/>
            <person name="Steindorff A."/>
            <person name="Hensen N."/>
            <person name="Bonometti L."/>
            <person name="Westerberg I."/>
            <person name="Brannstrom I.O."/>
            <person name="Guillou S."/>
            <person name="Cros-Aarteil S."/>
            <person name="Calhoun S."/>
            <person name="Haridas S."/>
            <person name="Kuo A."/>
            <person name="Mondo S."/>
            <person name="Pangilinan J."/>
            <person name="Riley R."/>
            <person name="Labutti K."/>
            <person name="Andreopoulos B."/>
            <person name="Lipzen A."/>
            <person name="Chen C."/>
            <person name="Yanf M."/>
            <person name="Daum C."/>
            <person name="Ng V."/>
            <person name="Clum A."/>
            <person name="Ohm R."/>
            <person name="Martin F."/>
            <person name="Silar P."/>
            <person name="Natvig D."/>
            <person name="Lalanne C."/>
            <person name="Gautier V."/>
            <person name="Ament-Velasquez S.L."/>
            <person name="Kruys A."/>
            <person name="Hutchinson M.I."/>
            <person name="Powell A.J."/>
            <person name="Barry K."/>
            <person name="Miller A.N."/>
            <person name="Grigoriev I.V."/>
            <person name="Debuchy R."/>
            <person name="Gladieux P."/>
            <person name="Thoren M.H."/>
            <person name="Johannesson H."/>
        </authorList>
    </citation>
    <scope>NUCLEOTIDE SEQUENCE</scope>
    <source>
        <strain evidence="4">CBS 532.94</strain>
    </source>
</reference>
<dbReference type="PANTHER" id="PTHR14143:SF1">
    <property type="entry name" value="IRG-TYPE G DOMAIN-CONTAINING PROTEIN"/>
    <property type="match status" value="1"/>
</dbReference>
<dbReference type="SUPFAM" id="SSF52540">
    <property type="entry name" value="P-loop containing nucleoside triphosphate hydrolases"/>
    <property type="match status" value="1"/>
</dbReference>
<feature type="compositionally biased region" description="Basic and acidic residues" evidence="2">
    <location>
        <begin position="103"/>
        <end position="112"/>
    </location>
</feature>
<gene>
    <name evidence="4" type="ORF">C8A03DRAFT_19586</name>
</gene>
<organism evidence="4 5">
    <name type="scientific">Achaetomium macrosporum</name>
    <dbReference type="NCBI Taxonomy" id="79813"/>
    <lineage>
        <taxon>Eukaryota</taxon>
        <taxon>Fungi</taxon>
        <taxon>Dikarya</taxon>
        <taxon>Ascomycota</taxon>
        <taxon>Pezizomycotina</taxon>
        <taxon>Sordariomycetes</taxon>
        <taxon>Sordariomycetidae</taxon>
        <taxon>Sordariales</taxon>
        <taxon>Chaetomiaceae</taxon>
        <taxon>Achaetomium</taxon>
    </lineage>
</organism>
<dbReference type="Proteomes" id="UP001303760">
    <property type="component" value="Unassembled WGS sequence"/>
</dbReference>
<protein>
    <submittedName>
        <fullName evidence="4">Interferon-inducible GTPase-domain-containing protein</fullName>
    </submittedName>
</protein>
<name>A0AAN7C0Z6_9PEZI</name>
<evidence type="ECO:0000313" key="5">
    <source>
        <dbReference type="Proteomes" id="UP001303760"/>
    </source>
</evidence>
<comment type="similarity">
    <text evidence="1">Belongs to the TRAFAC class dynamin-like GTPase superfamily. IRG family.</text>
</comment>
<feature type="domain" description="IRG-type G" evidence="3">
    <location>
        <begin position="150"/>
        <end position="351"/>
    </location>
</feature>
<dbReference type="InterPro" id="IPR007743">
    <property type="entry name" value="Immunity-related_GTPase-like"/>
</dbReference>
<dbReference type="PANTHER" id="PTHR14143">
    <property type="entry name" value="INTERFERON-INDUCIBLE GTPASE FAMILY MEMBER"/>
    <property type="match status" value="1"/>
</dbReference>
<dbReference type="EMBL" id="MU860589">
    <property type="protein sequence ID" value="KAK4233319.1"/>
    <property type="molecule type" value="Genomic_DNA"/>
</dbReference>
<evidence type="ECO:0000256" key="2">
    <source>
        <dbReference type="SAM" id="MobiDB-lite"/>
    </source>
</evidence>
<dbReference type="Pfam" id="PF05049">
    <property type="entry name" value="IIGP"/>
    <property type="match status" value="1"/>
</dbReference>
<feature type="region of interest" description="Disordered" evidence="2">
    <location>
        <begin position="57"/>
        <end position="112"/>
    </location>
</feature>